<proteinExistence type="predicted"/>
<evidence type="ECO:0000313" key="3">
    <source>
        <dbReference type="Proteomes" id="UP001499989"/>
    </source>
</evidence>
<dbReference type="Proteomes" id="UP001499989">
    <property type="component" value="Unassembled WGS sequence"/>
</dbReference>
<protein>
    <submittedName>
        <fullName evidence="2">Uncharacterized protein</fullName>
    </submittedName>
</protein>
<accession>A0ABN3SAI0</accession>
<organism evidence="2 3">
    <name type="scientific">Streptomyces violaceolatus</name>
    <dbReference type="NCBI Taxonomy" id="67378"/>
    <lineage>
        <taxon>Bacteria</taxon>
        <taxon>Bacillati</taxon>
        <taxon>Actinomycetota</taxon>
        <taxon>Actinomycetes</taxon>
        <taxon>Kitasatosporales</taxon>
        <taxon>Streptomycetaceae</taxon>
        <taxon>Streptomyces</taxon>
        <taxon>Streptomyces violaceoruber group</taxon>
    </lineage>
</organism>
<keyword evidence="3" id="KW-1185">Reference proteome</keyword>
<name>A0ABN3SAI0_9ACTN</name>
<feature type="region of interest" description="Disordered" evidence="1">
    <location>
        <begin position="44"/>
        <end position="73"/>
    </location>
</feature>
<dbReference type="EMBL" id="BAAASK010000002">
    <property type="protein sequence ID" value="GAA2672322.1"/>
    <property type="molecule type" value="Genomic_DNA"/>
</dbReference>
<comment type="caution">
    <text evidence="2">The sequence shown here is derived from an EMBL/GenBank/DDBJ whole genome shotgun (WGS) entry which is preliminary data.</text>
</comment>
<reference evidence="2 3" key="1">
    <citation type="journal article" date="2019" name="Int. J. Syst. Evol. Microbiol.">
        <title>The Global Catalogue of Microorganisms (GCM) 10K type strain sequencing project: providing services to taxonomists for standard genome sequencing and annotation.</title>
        <authorList>
            <consortium name="The Broad Institute Genomics Platform"/>
            <consortium name="The Broad Institute Genome Sequencing Center for Infectious Disease"/>
            <person name="Wu L."/>
            <person name="Ma J."/>
        </authorList>
    </citation>
    <scope>NUCLEOTIDE SEQUENCE [LARGE SCALE GENOMIC DNA]</scope>
    <source>
        <strain evidence="2 3">JCM 4531</strain>
    </source>
</reference>
<sequence length="73" mass="7848">MGLASSLLSDAPSMPQEASEKVIRDAATDMAIRRARLLTALDLPTHGRSCSPGDPGDPGEESQRCLHQIVKKY</sequence>
<gene>
    <name evidence="2" type="ORF">GCM10010310_12530</name>
</gene>
<feature type="region of interest" description="Disordered" evidence="1">
    <location>
        <begin position="1"/>
        <end position="22"/>
    </location>
</feature>
<evidence type="ECO:0000313" key="2">
    <source>
        <dbReference type="EMBL" id="GAA2672322.1"/>
    </source>
</evidence>
<evidence type="ECO:0000256" key="1">
    <source>
        <dbReference type="SAM" id="MobiDB-lite"/>
    </source>
</evidence>